<keyword evidence="2" id="KW-1185">Reference proteome</keyword>
<dbReference type="AlphaFoldDB" id="A0AAD1XBJ8"/>
<proteinExistence type="predicted"/>
<name>A0AAD1XBJ8_EUPCR</name>
<reference evidence="1" key="1">
    <citation type="submission" date="2023-07" db="EMBL/GenBank/DDBJ databases">
        <authorList>
            <consortium name="AG Swart"/>
            <person name="Singh M."/>
            <person name="Singh A."/>
            <person name="Seah K."/>
            <person name="Emmerich C."/>
        </authorList>
    </citation>
    <scope>NUCLEOTIDE SEQUENCE</scope>
    <source>
        <strain evidence="1">DP1</strain>
    </source>
</reference>
<protein>
    <submittedName>
        <fullName evidence="1">Uncharacterized protein</fullName>
    </submittedName>
</protein>
<dbReference type="EMBL" id="CAMPGE010006906">
    <property type="protein sequence ID" value="CAI2365820.1"/>
    <property type="molecule type" value="Genomic_DNA"/>
</dbReference>
<evidence type="ECO:0000313" key="1">
    <source>
        <dbReference type="EMBL" id="CAI2365820.1"/>
    </source>
</evidence>
<evidence type="ECO:0000313" key="2">
    <source>
        <dbReference type="Proteomes" id="UP001295684"/>
    </source>
</evidence>
<dbReference type="Proteomes" id="UP001295684">
    <property type="component" value="Unassembled WGS sequence"/>
</dbReference>
<sequence>MVPKWGYCQNLVNRNPLHCSIGFSRIGKDLYNEYASQDLKETKDNIKVLKAKKAKGKYFETPVIKLVKHPKLEANTGVNIVTGDQFKCTFEEKPSLSHPKESKKDLEKPVTFCNTSLSHLLKYPSKKKPNFNLSSENEPIFHKTTKIQNYTFKHDKYRSNLECDFNLSYFSENSHKDSGCKERSRHKYKNTGRVIKPRLVNHNKNLFIQAPKRGKGRQKYERKDTKTPLNRTMKFSFLPKSVLESEVMQQNSQNINFERFIKKS</sequence>
<accession>A0AAD1XBJ8</accession>
<gene>
    <name evidence="1" type="ORF">ECRASSUSDP1_LOCUS7102</name>
</gene>
<comment type="caution">
    <text evidence="1">The sequence shown here is derived from an EMBL/GenBank/DDBJ whole genome shotgun (WGS) entry which is preliminary data.</text>
</comment>
<organism evidence="1 2">
    <name type="scientific">Euplotes crassus</name>
    <dbReference type="NCBI Taxonomy" id="5936"/>
    <lineage>
        <taxon>Eukaryota</taxon>
        <taxon>Sar</taxon>
        <taxon>Alveolata</taxon>
        <taxon>Ciliophora</taxon>
        <taxon>Intramacronucleata</taxon>
        <taxon>Spirotrichea</taxon>
        <taxon>Hypotrichia</taxon>
        <taxon>Euplotida</taxon>
        <taxon>Euplotidae</taxon>
        <taxon>Moneuplotes</taxon>
    </lineage>
</organism>